<dbReference type="Proteomes" id="UP000305067">
    <property type="component" value="Unassembled WGS sequence"/>
</dbReference>
<accession>A0A5C3QD29</accession>
<evidence type="ECO:0000313" key="2">
    <source>
        <dbReference type="Proteomes" id="UP000305067"/>
    </source>
</evidence>
<organism evidence="1 2">
    <name type="scientific">Pterulicium gracile</name>
    <dbReference type="NCBI Taxonomy" id="1884261"/>
    <lineage>
        <taxon>Eukaryota</taxon>
        <taxon>Fungi</taxon>
        <taxon>Dikarya</taxon>
        <taxon>Basidiomycota</taxon>
        <taxon>Agaricomycotina</taxon>
        <taxon>Agaricomycetes</taxon>
        <taxon>Agaricomycetidae</taxon>
        <taxon>Agaricales</taxon>
        <taxon>Pleurotineae</taxon>
        <taxon>Pterulaceae</taxon>
        <taxon>Pterulicium</taxon>
    </lineage>
</organism>
<name>A0A5C3QD29_9AGAR</name>
<reference evidence="1 2" key="1">
    <citation type="journal article" date="2019" name="Nat. Ecol. Evol.">
        <title>Megaphylogeny resolves global patterns of mushroom evolution.</title>
        <authorList>
            <person name="Varga T."/>
            <person name="Krizsan K."/>
            <person name="Foldi C."/>
            <person name="Dima B."/>
            <person name="Sanchez-Garcia M."/>
            <person name="Sanchez-Ramirez S."/>
            <person name="Szollosi G.J."/>
            <person name="Szarkandi J.G."/>
            <person name="Papp V."/>
            <person name="Albert L."/>
            <person name="Andreopoulos W."/>
            <person name="Angelini C."/>
            <person name="Antonin V."/>
            <person name="Barry K.W."/>
            <person name="Bougher N.L."/>
            <person name="Buchanan P."/>
            <person name="Buyck B."/>
            <person name="Bense V."/>
            <person name="Catcheside P."/>
            <person name="Chovatia M."/>
            <person name="Cooper J."/>
            <person name="Damon W."/>
            <person name="Desjardin D."/>
            <person name="Finy P."/>
            <person name="Geml J."/>
            <person name="Haridas S."/>
            <person name="Hughes K."/>
            <person name="Justo A."/>
            <person name="Karasinski D."/>
            <person name="Kautmanova I."/>
            <person name="Kiss B."/>
            <person name="Kocsube S."/>
            <person name="Kotiranta H."/>
            <person name="LaButti K.M."/>
            <person name="Lechner B.E."/>
            <person name="Liimatainen K."/>
            <person name="Lipzen A."/>
            <person name="Lukacs Z."/>
            <person name="Mihaltcheva S."/>
            <person name="Morgado L.N."/>
            <person name="Niskanen T."/>
            <person name="Noordeloos M.E."/>
            <person name="Ohm R.A."/>
            <person name="Ortiz-Santana B."/>
            <person name="Ovrebo C."/>
            <person name="Racz N."/>
            <person name="Riley R."/>
            <person name="Savchenko A."/>
            <person name="Shiryaev A."/>
            <person name="Soop K."/>
            <person name="Spirin V."/>
            <person name="Szebenyi C."/>
            <person name="Tomsovsky M."/>
            <person name="Tulloss R.E."/>
            <person name="Uehling J."/>
            <person name="Grigoriev I.V."/>
            <person name="Vagvolgyi C."/>
            <person name="Papp T."/>
            <person name="Martin F.M."/>
            <person name="Miettinen O."/>
            <person name="Hibbett D.S."/>
            <person name="Nagy L.G."/>
        </authorList>
    </citation>
    <scope>NUCLEOTIDE SEQUENCE [LARGE SCALE GENOMIC DNA]</scope>
    <source>
        <strain evidence="1 2">CBS 309.79</strain>
    </source>
</reference>
<gene>
    <name evidence="1" type="ORF">BDV98DRAFT_570469</name>
</gene>
<dbReference type="EMBL" id="ML178831">
    <property type="protein sequence ID" value="TFK99942.1"/>
    <property type="molecule type" value="Genomic_DNA"/>
</dbReference>
<proteinExistence type="predicted"/>
<protein>
    <submittedName>
        <fullName evidence="1">Uncharacterized protein</fullName>
    </submittedName>
</protein>
<sequence>MVRPPPRAAPTYIALFGLSPSPSEEEAALLNGVKYDDIGVSGISPSLPFPSNAESSFHLRPAPAPRSTWTLGRAASDRLVLNRR</sequence>
<keyword evidence="2" id="KW-1185">Reference proteome</keyword>
<dbReference type="AlphaFoldDB" id="A0A5C3QD29"/>
<evidence type="ECO:0000313" key="1">
    <source>
        <dbReference type="EMBL" id="TFK99942.1"/>
    </source>
</evidence>